<dbReference type="Pfam" id="PF13451">
    <property type="entry name" value="zf_Tbcl"/>
    <property type="match status" value="1"/>
</dbReference>
<name>A0A0A0IGY3_CLOBO</name>
<evidence type="ECO:0000313" key="2">
    <source>
        <dbReference type="EMBL" id="KGM99848.1"/>
    </source>
</evidence>
<gene>
    <name evidence="2" type="ORF">Z955_05900</name>
</gene>
<comment type="caution">
    <text evidence="2">The sequence shown here is derived from an EMBL/GenBank/DDBJ whole genome shotgun (WGS) entry which is preliminary data.</text>
</comment>
<organism evidence="2 3">
    <name type="scientific">Clostridium botulinum C/D str. DC5</name>
    <dbReference type="NCBI Taxonomy" id="1443128"/>
    <lineage>
        <taxon>Bacteria</taxon>
        <taxon>Bacillati</taxon>
        <taxon>Bacillota</taxon>
        <taxon>Clostridia</taxon>
        <taxon>Eubacteriales</taxon>
        <taxon>Clostridiaceae</taxon>
        <taxon>Clostridium</taxon>
    </lineage>
</organism>
<dbReference type="EMBL" id="JDRY01000028">
    <property type="protein sequence ID" value="KGM99848.1"/>
    <property type="molecule type" value="Genomic_DNA"/>
</dbReference>
<proteinExistence type="predicted"/>
<sequence length="52" mass="6217">MEDKTIVCKDCGNEFVFTTGEQEFYKEKGFENNPVRCPECRKKRKQQRNNRG</sequence>
<dbReference type="Gene3D" id="2.20.28.30">
    <property type="entry name" value="RNA polymerase ii, chain L"/>
    <property type="match status" value="1"/>
</dbReference>
<dbReference type="Proteomes" id="UP000030014">
    <property type="component" value="Unassembled WGS sequence"/>
</dbReference>
<evidence type="ECO:0000313" key="3">
    <source>
        <dbReference type="Proteomes" id="UP000030014"/>
    </source>
</evidence>
<accession>A0A0A0IGY3</accession>
<protein>
    <submittedName>
        <fullName evidence="2">Cytochrome C551</fullName>
    </submittedName>
</protein>
<reference evidence="2 3" key="1">
    <citation type="submission" date="2014-01" db="EMBL/GenBank/DDBJ databases">
        <title>Plasmidome dynamics in the species complex Clostridium novyi sensu lato converts strains of independent lineages into distinctly different pathogens.</title>
        <authorList>
            <person name="Skarin H."/>
            <person name="Segerman B."/>
        </authorList>
    </citation>
    <scope>NUCLEOTIDE SEQUENCE [LARGE SCALE GENOMIC DNA]</scope>
    <source>
        <strain evidence="2 3">DC5</strain>
    </source>
</reference>
<feature type="domain" description="Probable zinc-binding" evidence="1">
    <location>
        <begin position="2"/>
        <end position="49"/>
    </location>
</feature>
<dbReference type="RefSeq" id="WP_039258616.1">
    <property type="nucleotide sequence ID" value="NZ_JDRY01000028.1"/>
</dbReference>
<dbReference type="InterPro" id="IPR025306">
    <property type="entry name" value="Zn-bnd_dom_prob"/>
</dbReference>
<evidence type="ECO:0000259" key="1">
    <source>
        <dbReference type="Pfam" id="PF13451"/>
    </source>
</evidence>
<dbReference type="AlphaFoldDB" id="A0A0A0IGY3"/>